<dbReference type="InterPro" id="IPR036910">
    <property type="entry name" value="HMG_box_dom_sf"/>
</dbReference>
<reference evidence="5 6" key="1">
    <citation type="journal article" date="2021" name="Nat. Plants">
        <title>The Taxus genome provides insights into paclitaxel biosynthesis.</title>
        <authorList>
            <person name="Xiong X."/>
            <person name="Gou J."/>
            <person name="Liao Q."/>
            <person name="Li Y."/>
            <person name="Zhou Q."/>
            <person name="Bi G."/>
            <person name="Li C."/>
            <person name="Du R."/>
            <person name="Wang X."/>
            <person name="Sun T."/>
            <person name="Guo L."/>
            <person name="Liang H."/>
            <person name="Lu P."/>
            <person name="Wu Y."/>
            <person name="Zhang Z."/>
            <person name="Ro D.K."/>
            <person name="Shang Y."/>
            <person name="Huang S."/>
            <person name="Yan J."/>
        </authorList>
    </citation>
    <scope>NUCLEOTIDE SEQUENCE [LARGE SCALE GENOMIC DNA]</scope>
    <source>
        <strain evidence="5">Ta-2019</strain>
    </source>
</reference>
<feature type="compositionally biased region" description="Basic and acidic residues" evidence="3">
    <location>
        <begin position="503"/>
        <end position="513"/>
    </location>
</feature>
<feature type="domain" description="HMG box" evidence="4">
    <location>
        <begin position="416"/>
        <end position="484"/>
    </location>
</feature>
<dbReference type="InterPro" id="IPR009071">
    <property type="entry name" value="HMG_box_dom"/>
</dbReference>
<dbReference type="InterPro" id="IPR044601">
    <property type="entry name" value="HMGB6/HMGB13"/>
</dbReference>
<evidence type="ECO:0000313" key="6">
    <source>
        <dbReference type="Proteomes" id="UP000824469"/>
    </source>
</evidence>
<dbReference type="PANTHER" id="PTHR46912:SF1">
    <property type="entry name" value="HIGH MOBILITY GROUP B PROTEIN 13"/>
    <property type="match status" value="1"/>
</dbReference>
<gene>
    <name evidence="5" type="ORF">KI387_037459</name>
</gene>
<feature type="domain" description="HMG box" evidence="4">
    <location>
        <begin position="288"/>
        <end position="354"/>
    </location>
</feature>
<feature type="region of interest" description="Disordered" evidence="3">
    <location>
        <begin position="151"/>
        <end position="178"/>
    </location>
</feature>
<dbReference type="OMA" id="CKEQRDE"/>
<protein>
    <recommendedName>
        <fullName evidence="4">HMG box domain-containing protein</fullName>
    </recommendedName>
</protein>
<dbReference type="Pfam" id="PF00505">
    <property type="entry name" value="HMG_box"/>
    <property type="match status" value="4"/>
</dbReference>
<comment type="caution">
    <text evidence="5">The sequence shown here is derived from an EMBL/GenBank/DDBJ whole genome shotgun (WGS) entry which is preliminary data.</text>
</comment>
<feature type="DNA-binding region" description="HMG box" evidence="1">
    <location>
        <begin position="172"/>
        <end position="240"/>
    </location>
</feature>
<feature type="domain" description="HMG box" evidence="4">
    <location>
        <begin position="514"/>
        <end position="582"/>
    </location>
</feature>
<dbReference type="SMART" id="SM00398">
    <property type="entry name" value="HMG"/>
    <property type="match status" value="4"/>
</dbReference>
<proteinExistence type="predicted"/>
<dbReference type="PROSITE" id="PS50118">
    <property type="entry name" value="HMG_BOX_2"/>
    <property type="match status" value="4"/>
</dbReference>
<evidence type="ECO:0000256" key="3">
    <source>
        <dbReference type="SAM" id="MobiDB-lite"/>
    </source>
</evidence>
<evidence type="ECO:0000256" key="1">
    <source>
        <dbReference type="PROSITE-ProRule" id="PRU00267"/>
    </source>
</evidence>
<sequence length="611" mass="70692">MSANVEKMSAECDQIKPKKGRKAASKASEEKSASPPSARVEGEAEKENIGVSVQENRGGKKKATLKNVSNILAASVSMEEELHAMTMKLQKLNLEKERMGKLLEERDAQLKEKEAELELKDKAQEKLNENLKRLRKLKEFKPAISLPLEQSLRNGELAKEKKKKKKADPNRQKKPSAPYILWVQDQWNQVKSENPNIAFKDMGAILGAKWKALSAEEKKPYEEKYEVEKEAYLQVVGQGKRENEALKLLHEEQKQKTALDLLEQYLQYKNDAAGDDKSKRKERDPLKPKYPVTAFFAFTNECRAALLAEKHNVLEISKILGKEWSGMSKEERAPYEQIAAEAKEHYIQEMELYKQKKAEEGSSICKEEEERRKLEREQALRLLRKKEKEETLKKTINVTLQRKKQEKQKNTDPNRPKKPLTSFFLFSKEIRKKLADERPRISNPDIISLISVKWKDLGVAEKQIWEDMAASAMVQYKKEMDEYKKKLEQTQDETTARPQQKKQQKERNTDPNRPKRPLSSFLLFSKETRKKLAEERLGNSKAEITGLISEKWKELGDAEKQIWEDQASSAMVQYKKDIKEYTEKLEHAQHNIQFSQEEMELGNSTPSTGTS</sequence>
<feature type="region of interest" description="Disordered" evidence="3">
    <location>
        <begin position="1"/>
        <end position="60"/>
    </location>
</feature>
<dbReference type="EMBL" id="JAHRHJ020000007">
    <property type="protein sequence ID" value="KAH9309548.1"/>
    <property type="molecule type" value="Genomic_DNA"/>
</dbReference>
<evidence type="ECO:0000256" key="2">
    <source>
        <dbReference type="SAM" id="Coils"/>
    </source>
</evidence>
<evidence type="ECO:0000313" key="5">
    <source>
        <dbReference type="EMBL" id="KAH9309548.1"/>
    </source>
</evidence>
<dbReference type="GO" id="GO:0005634">
    <property type="term" value="C:nucleus"/>
    <property type="evidence" value="ECO:0007669"/>
    <property type="project" value="UniProtKB-UniRule"/>
</dbReference>
<dbReference type="Gene3D" id="1.10.30.10">
    <property type="entry name" value="High mobility group box domain"/>
    <property type="match status" value="4"/>
</dbReference>
<keyword evidence="2" id="KW-0175">Coiled coil</keyword>
<keyword evidence="1" id="KW-0238">DNA-binding</keyword>
<dbReference type="CDD" id="cd22006">
    <property type="entry name" value="HMG-box_AtHMGB6-like_rpt1"/>
    <property type="match status" value="1"/>
</dbReference>
<accession>A0AA38FTJ1</accession>
<dbReference type="Proteomes" id="UP000824469">
    <property type="component" value="Unassembled WGS sequence"/>
</dbReference>
<feature type="coiled-coil region" evidence="2">
    <location>
        <begin position="75"/>
        <end position="140"/>
    </location>
</feature>
<feature type="DNA-binding region" description="HMG box" evidence="1">
    <location>
        <begin position="514"/>
        <end position="582"/>
    </location>
</feature>
<dbReference type="SUPFAM" id="SSF47095">
    <property type="entry name" value="HMG-box"/>
    <property type="match status" value="4"/>
</dbReference>
<feature type="DNA-binding region" description="HMG box" evidence="1">
    <location>
        <begin position="288"/>
        <end position="354"/>
    </location>
</feature>
<name>A0AA38FTJ1_TAXCH</name>
<feature type="region of interest" description="Disordered" evidence="3">
    <location>
        <begin position="487"/>
        <end position="520"/>
    </location>
</feature>
<feature type="coiled-coil region" evidence="2">
    <location>
        <begin position="564"/>
        <end position="598"/>
    </location>
</feature>
<evidence type="ECO:0000259" key="4">
    <source>
        <dbReference type="PROSITE" id="PS50118"/>
    </source>
</evidence>
<feature type="DNA-binding region" description="HMG box" evidence="1">
    <location>
        <begin position="416"/>
        <end position="484"/>
    </location>
</feature>
<feature type="domain" description="HMG box" evidence="4">
    <location>
        <begin position="172"/>
        <end position="240"/>
    </location>
</feature>
<dbReference type="GO" id="GO:0003677">
    <property type="term" value="F:DNA binding"/>
    <property type="evidence" value="ECO:0007669"/>
    <property type="project" value="UniProtKB-UniRule"/>
</dbReference>
<dbReference type="AlphaFoldDB" id="A0AA38FTJ1"/>
<organism evidence="5 6">
    <name type="scientific">Taxus chinensis</name>
    <name type="common">Chinese yew</name>
    <name type="synonym">Taxus wallichiana var. chinensis</name>
    <dbReference type="NCBI Taxonomy" id="29808"/>
    <lineage>
        <taxon>Eukaryota</taxon>
        <taxon>Viridiplantae</taxon>
        <taxon>Streptophyta</taxon>
        <taxon>Embryophyta</taxon>
        <taxon>Tracheophyta</taxon>
        <taxon>Spermatophyta</taxon>
        <taxon>Pinopsida</taxon>
        <taxon>Pinidae</taxon>
        <taxon>Conifers II</taxon>
        <taxon>Cupressales</taxon>
        <taxon>Taxaceae</taxon>
        <taxon>Taxus</taxon>
    </lineage>
</organism>
<keyword evidence="6" id="KW-1185">Reference proteome</keyword>
<dbReference type="PANTHER" id="PTHR46912">
    <property type="entry name" value="HIGH MOBILITY GROUP B PROTEIN 13"/>
    <property type="match status" value="1"/>
</dbReference>
<keyword evidence="1" id="KW-0539">Nucleus</keyword>
<feature type="region of interest" description="Disordered" evidence="3">
    <location>
        <begin position="399"/>
        <end position="421"/>
    </location>
</feature>